<proteinExistence type="predicted"/>
<evidence type="ECO:0000256" key="1">
    <source>
        <dbReference type="SAM" id="MobiDB-lite"/>
    </source>
</evidence>
<feature type="chain" id="PRO_5024364450" description="Tetratricopeptide repeat protein" evidence="2">
    <location>
        <begin position="21"/>
        <end position="608"/>
    </location>
</feature>
<dbReference type="RefSeq" id="WP_138086134.1">
    <property type="nucleotide sequence ID" value="NZ_VAUV01000007.1"/>
</dbReference>
<name>A0A5R8KED2_9BACT</name>
<evidence type="ECO:0000313" key="3">
    <source>
        <dbReference type="EMBL" id="TLD70662.1"/>
    </source>
</evidence>
<keyword evidence="4" id="KW-1185">Reference proteome</keyword>
<protein>
    <recommendedName>
        <fullName evidence="5">Tetratricopeptide repeat protein</fullName>
    </recommendedName>
</protein>
<dbReference type="Proteomes" id="UP000306196">
    <property type="component" value="Unassembled WGS sequence"/>
</dbReference>
<reference evidence="3 4" key="1">
    <citation type="submission" date="2019-05" db="EMBL/GenBank/DDBJ databases">
        <title>Verrucobacter flavum gen. nov., sp. nov. a new member of the family Verrucomicrobiaceae.</title>
        <authorList>
            <person name="Szuroczki S."/>
            <person name="Abbaszade G."/>
            <person name="Szabo A."/>
            <person name="Felfoldi T."/>
            <person name="Schumann P."/>
            <person name="Boka K."/>
            <person name="Keki Z."/>
            <person name="Toumi M."/>
            <person name="Toth E."/>
        </authorList>
    </citation>
    <scope>NUCLEOTIDE SEQUENCE [LARGE SCALE GENOMIC DNA]</scope>
    <source>
        <strain evidence="3 4">MG-N-17</strain>
    </source>
</reference>
<evidence type="ECO:0000313" key="4">
    <source>
        <dbReference type="Proteomes" id="UP000306196"/>
    </source>
</evidence>
<feature type="region of interest" description="Disordered" evidence="1">
    <location>
        <begin position="25"/>
        <end position="61"/>
    </location>
</feature>
<dbReference type="Gene3D" id="1.25.40.10">
    <property type="entry name" value="Tetratricopeptide repeat domain"/>
    <property type="match status" value="1"/>
</dbReference>
<evidence type="ECO:0000256" key="2">
    <source>
        <dbReference type="SAM" id="SignalP"/>
    </source>
</evidence>
<dbReference type="SUPFAM" id="SSF48452">
    <property type="entry name" value="TPR-like"/>
    <property type="match status" value="1"/>
</dbReference>
<keyword evidence="2" id="KW-0732">Signal</keyword>
<dbReference type="InterPro" id="IPR011990">
    <property type="entry name" value="TPR-like_helical_dom_sf"/>
</dbReference>
<dbReference type="EMBL" id="VAUV01000007">
    <property type="protein sequence ID" value="TLD70662.1"/>
    <property type="molecule type" value="Genomic_DNA"/>
</dbReference>
<sequence>MKMKIALLICLVALPIHIQAQVLPPGGGNSGGTTDSAPPPSSQPKQQSTLGNELPSFDSGSETVTWDGKMWSVTNTRMSRARLEKYLASPPADEAEDQAYRDILEEITKLLSPGRGANVPGAVALLPAAASHPIDAKLCDTLANAIFGVWLAQRNTAGLAATNHAMDNRIRNENFLNRNDRGTPLQNRILKNGETTQETRETMALARDAAKLVELEAKIKANELAIGVNITAAKLEFQAIILQFAMQRRFEHVVLACRFYRHIFSNDPSGMIEIKEGSTAEQMFADSLGTSPTISALDAFANEMIRDVDEAIVAFEYLLERGDLASASQRISEALMIGEYLPRVRRVPAAKKFAVLDFTRDGHQLVSAMEMKDYTLAAELVQKLRGLAKDFDYSKPQAAIETARTVSDMHLNKAKVAAMQGDQKSSTEALTQAAELWPTNPKLREFTNMIGSNADIKTQAAIDLDRLLSQRNYRQIYNDQGRYLASVLDDPARQEILKKVLTDVNKVNLNIAAANSQSQNSNSAGAWEIIEKAYEEFPEDPEVARLRSDLSVKASEFVGALQRARQCEDRHQTGSALAWYLKAKSQYPQSDYARQGLNRLVEQLAQNP</sequence>
<dbReference type="OrthoDB" id="176419at2"/>
<evidence type="ECO:0008006" key="5">
    <source>
        <dbReference type="Google" id="ProtNLM"/>
    </source>
</evidence>
<dbReference type="AlphaFoldDB" id="A0A5R8KED2"/>
<gene>
    <name evidence="3" type="ORF">FEM03_10110</name>
</gene>
<feature type="signal peptide" evidence="2">
    <location>
        <begin position="1"/>
        <end position="20"/>
    </location>
</feature>
<organism evidence="3 4">
    <name type="scientific">Phragmitibacter flavus</name>
    <dbReference type="NCBI Taxonomy" id="2576071"/>
    <lineage>
        <taxon>Bacteria</taxon>
        <taxon>Pseudomonadati</taxon>
        <taxon>Verrucomicrobiota</taxon>
        <taxon>Verrucomicrobiia</taxon>
        <taxon>Verrucomicrobiales</taxon>
        <taxon>Verrucomicrobiaceae</taxon>
        <taxon>Phragmitibacter</taxon>
    </lineage>
</organism>
<comment type="caution">
    <text evidence="3">The sequence shown here is derived from an EMBL/GenBank/DDBJ whole genome shotgun (WGS) entry which is preliminary data.</text>
</comment>
<accession>A0A5R8KED2</accession>